<dbReference type="Proteomes" id="UP000636709">
    <property type="component" value="Unassembled WGS sequence"/>
</dbReference>
<evidence type="ECO:0000256" key="3">
    <source>
        <dbReference type="ARBA" id="ARBA00023125"/>
    </source>
</evidence>
<evidence type="ECO:0000256" key="5">
    <source>
        <dbReference type="ARBA" id="ARBA00023242"/>
    </source>
</evidence>
<dbReference type="AlphaFoldDB" id="A0A835C4W8"/>
<dbReference type="InterPro" id="IPR015300">
    <property type="entry name" value="DNA-bd_pseudobarrel_sf"/>
</dbReference>
<dbReference type="GO" id="GO:0005634">
    <property type="term" value="C:nucleus"/>
    <property type="evidence" value="ECO:0007669"/>
    <property type="project" value="UniProtKB-SubCell"/>
</dbReference>
<accession>A0A835C4W8</accession>
<comment type="subcellular location">
    <subcellularLocation>
        <location evidence="1">Nucleus</location>
    </subcellularLocation>
</comment>
<comment type="caution">
    <text evidence="6">The sequence shown here is derived from an EMBL/GenBank/DDBJ whole genome shotgun (WGS) entry which is preliminary data.</text>
</comment>
<dbReference type="PANTHER" id="PTHR34397:SF22">
    <property type="entry name" value="OS05G0237600 PROTEIN"/>
    <property type="match status" value="1"/>
</dbReference>
<keyword evidence="7" id="KW-1185">Reference proteome</keyword>
<evidence type="ECO:0000313" key="7">
    <source>
        <dbReference type="Proteomes" id="UP000636709"/>
    </source>
</evidence>
<dbReference type="GO" id="GO:0003677">
    <property type="term" value="F:DNA binding"/>
    <property type="evidence" value="ECO:0007669"/>
    <property type="project" value="UniProtKB-KW"/>
</dbReference>
<gene>
    <name evidence="6" type="ORF">HU200_024657</name>
</gene>
<dbReference type="OrthoDB" id="695844at2759"/>
<dbReference type="PANTHER" id="PTHR34397">
    <property type="entry name" value="OS05G0237600 PROTEIN"/>
    <property type="match status" value="1"/>
</dbReference>
<sequence length="238" mass="26642">MAAAAGGGRLGDDPELAALQDALAAVGATAPRLVYRKELQKSDLDSNQRRLLIPCEGADDGDARALTAFLTADEVDRVHEAYGFPFPKAKLDDRWSFFYRPRGQGIVVPVYDRHGRRFDMGLKKVESNRGYRFFGAEWMRFVRTNQLQEAMAAVAEEKGRKRKLEAEVWAFRSAELRPEFHAEGGGGDQHPDGVLGVAILVKTSERSLRLRGRRSARVPTRRKWGRPSPLNSFLFGID</sequence>
<reference evidence="6" key="1">
    <citation type="submission" date="2020-07" db="EMBL/GenBank/DDBJ databases">
        <title>Genome sequence and genetic diversity analysis of an under-domesticated orphan crop, white fonio (Digitaria exilis).</title>
        <authorList>
            <person name="Bennetzen J.L."/>
            <person name="Chen S."/>
            <person name="Ma X."/>
            <person name="Wang X."/>
            <person name="Yssel A.E.J."/>
            <person name="Chaluvadi S.R."/>
            <person name="Johnson M."/>
            <person name="Gangashetty P."/>
            <person name="Hamidou F."/>
            <person name="Sanogo M.D."/>
            <person name="Zwaenepoel A."/>
            <person name="Wallace J."/>
            <person name="Van De Peer Y."/>
            <person name="Van Deynze A."/>
        </authorList>
    </citation>
    <scope>NUCLEOTIDE SEQUENCE</scope>
    <source>
        <tissue evidence="6">Leaves</tissue>
    </source>
</reference>
<evidence type="ECO:0000256" key="1">
    <source>
        <dbReference type="ARBA" id="ARBA00004123"/>
    </source>
</evidence>
<evidence type="ECO:0000256" key="2">
    <source>
        <dbReference type="ARBA" id="ARBA00023015"/>
    </source>
</evidence>
<evidence type="ECO:0000256" key="4">
    <source>
        <dbReference type="ARBA" id="ARBA00023163"/>
    </source>
</evidence>
<dbReference type="EMBL" id="JACEFO010001700">
    <property type="protein sequence ID" value="KAF8719894.1"/>
    <property type="molecule type" value="Genomic_DNA"/>
</dbReference>
<organism evidence="6 7">
    <name type="scientific">Digitaria exilis</name>
    <dbReference type="NCBI Taxonomy" id="1010633"/>
    <lineage>
        <taxon>Eukaryota</taxon>
        <taxon>Viridiplantae</taxon>
        <taxon>Streptophyta</taxon>
        <taxon>Embryophyta</taxon>
        <taxon>Tracheophyta</taxon>
        <taxon>Spermatophyta</taxon>
        <taxon>Magnoliopsida</taxon>
        <taxon>Liliopsida</taxon>
        <taxon>Poales</taxon>
        <taxon>Poaceae</taxon>
        <taxon>PACMAD clade</taxon>
        <taxon>Panicoideae</taxon>
        <taxon>Panicodae</taxon>
        <taxon>Paniceae</taxon>
        <taxon>Anthephorinae</taxon>
        <taxon>Digitaria</taxon>
    </lineage>
</organism>
<keyword evidence="4" id="KW-0804">Transcription</keyword>
<keyword evidence="3" id="KW-0238">DNA-binding</keyword>
<keyword evidence="2" id="KW-0805">Transcription regulation</keyword>
<proteinExistence type="predicted"/>
<keyword evidence="5" id="KW-0539">Nucleus</keyword>
<protein>
    <submittedName>
        <fullName evidence="6">Uncharacterized protein</fullName>
    </submittedName>
</protein>
<dbReference type="Gene3D" id="2.40.330.10">
    <property type="entry name" value="DNA-binding pseudobarrel domain"/>
    <property type="match status" value="1"/>
</dbReference>
<evidence type="ECO:0000313" key="6">
    <source>
        <dbReference type="EMBL" id="KAF8719894.1"/>
    </source>
</evidence>
<name>A0A835C4W8_9POAL</name>
<dbReference type="SUPFAM" id="SSF101936">
    <property type="entry name" value="DNA-binding pseudobarrel domain"/>
    <property type="match status" value="1"/>
</dbReference>